<dbReference type="GO" id="GO:0009252">
    <property type="term" value="P:peptidoglycan biosynthetic process"/>
    <property type="evidence" value="ECO:0007669"/>
    <property type="project" value="UniProtKB-UniRule"/>
</dbReference>
<dbReference type="InterPro" id="IPR051046">
    <property type="entry name" value="MurCDEF_CellWall_CoF430Synth"/>
</dbReference>
<evidence type="ECO:0000259" key="12">
    <source>
        <dbReference type="Pfam" id="PF01225"/>
    </source>
</evidence>
<dbReference type="NCBIfam" id="TIGR01143">
    <property type="entry name" value="murF"/>
    <property type="match status" value="1"/>
</dbReference>
<dbReference type="SUPFAM" id="SSF53244">
    <property type="entry name" value="MurD-like peptide ligases, peptide-binding domain"/>
    <property type="match status" value="1"/>
</dbReference>
<keyword evidence="1 10" id="KW-0963">Cytoplasm</keyword>
<gene>
    <name evidence="10" type="primary">murF</name>
    <name evidence="15" type="ORF">BJP34_03585</name>
</gene>
<dbReference type="STRING" id="1458985.BJP34_03585"/>
<dbReference type="InterPro" id="IPR000713">
    <property type="entry name" value="Mur_ligase_N"/>
</dbReference>
<sequence length="457" mass="49221">MVCRLLVGKLVDILAAKTVGIPEKILEKSFTGITTDTRHLEPGQLFLALRGEKFDGHDYAALAVEKGALAVIAEATNVSQLEGLPLIQVENTLKTYQQIARWWRDQFQIPVIAVTGSVGKTTTKELIAAVLSTKGTVLKTQANYNNEIGVPKTLLELAPDHDYAVIEMAMRGSGQIAELTEIANPTVGVITNVGTAHIGLLGSTEAIAKAKCELLAHMSNNGVAVLNHDNQRLIDTAAQVWQGQTITYGLEGGHVQGELIAPEILKVEGMEFPIPLPGRHNALNYLGALAIGKLLGVDWETLRNGLKVELPAGRAQRYELPNDVVILDETYNAGVESMVAALEMLAQTPGKRHIAVLGAMKELGTKSGELHQQVGQKVEQLNIDGLRILVDESEPEAEAIATGVTSVPVECFCESNPLVEHLLGFVQPGDRLLFKASHSVGLDQVVKQFKAGFPQQD</sequence>
<dbReference type="InterPro" id="IPR013221">
    <property type="entry name" value="Mur_ligase_cen"/>
</dbReference>
<dbReference type="HAMAP" id="MF_02019">
    <property type="entry name" value="MurF"/>
    <property type="match status" value="1"/>
</dbReference>
<dbReference type="SUPFAM" id="SSF53623">
    <property type="entry name" value="MurD-like peptide ligases, catalytic domain"/>
    <property type="match status" value="1"/>
</dbReference>
<dbReference type="Proteomes" id="UP000177870">
    <property type="component" value="Chromosome"/>
</dbReference>
<dbReference type="InterPro" id="IPR004101">
    <property type="entry name" value="Mur_ligase_C"/>
</dbReference>
<keyword evidence="8 10" id="KW-0131">Cell cycle</keyword>
<dbReference type="Pfam" id="PF01225">
    <property type="entry name" value="Mur_ligase"/>
    <property type="match status" value="1"/>
</dbReference>
<dbReference type="Gene3D" id="3.90.190.20">
    <property type="entry name" value="Mur ligase, C-terminal domain"/>
    <property type="match status" value="1"/>
</dbReference>
<dbReference type="InterPro" id="IPR036615">
    <property type="entry name" value="Mur_ligase_C_dom_sf"/>
</dbReference>
<comment type="subcellular location">
    <subcellularLocation>
        <location evidence="10 11">Cytoplasm</location>
    </subcellularLocation>
</comment>
<evidence type="ECO:0000256" key="5">
    <source>
        <dbReference type="ARBA" id="ARBA00022840"/>
    </source>
</evidence>
<dbReference type="GO" id="GO:0005524">
    <property type="term" value="F:ATP binding"/>
    <property type="evidence" value="ECO:0007669"/>
    <property type="project" value="UniProtKB-UniRule"/>
</dbReference>
<evidence type="ECO:0000313" key="16">
    <source>
        <dbReference type="Proteomes" id="UP000177870"/>
    </source>
</evidence>
<evidence type="ECO:0000256" key="3">
    <source>
        <dbReference type="ARBA" id="ARBA00022618"/>
    </source>
</evidence>
<evidence type="ECO:0000256" key="2">
    <source>
        <dbReference type="ARBA" id="ARBA00022598"/>
    </source>
</evidence>
<keyword evidence="5 10" id="KW-0067">ATP-binding</keyword>
<comment type="catalytic activity">
    <reaction evidence="10 11">
        <text>D-alanyl-D-alanine + UDP-N-acetyl-alpha-D-muramoyl-L-alanyl-gamma-D-glutamyl-meso-2,6-diaminopimelate + ATP = UDP-N-acetyl-alpha-D-muramoyl-L-alanyl-gamma-D-glutamyl-meso-2,6-diaminopimeloyl-D-alanyl-D-alanine + ADP + phosphate + H(+)</text>
        <dbReference type="Rhea" id="RHEA:28374"/>
        <dbReference type="ChEBI" id="CHEBI:15378"/>
        <dbReference type="ChEBI" id="CHEBI:30616"/>
        <dbReference type="ChEBI" id="CHEBI:43474"/>
        <dbReference type="ChEBI" id="CHEBI:57822"/>
        <dbReference type="ChEBI" id="CHEBI:61386"/>
        <dbReference type="ChEBI" id="CHEBI:83905"/>
        <dbReference type="ChEBI" id="CHEBI:456216"/>
        <dbReference type="EC" id="6.3.2.10"/>
    </reaction>
</comment>
<keyword evidence="4 10" id="KW-0547">Nucleotide-binding</keyword>
<reference evidence="16" key="1">
    <citation type="submission" date="2016-10" db="EMBL/GenBank/DDBJ databases">
        <title>Comparative genomics uncovers the prolific and rare metabolic potential of the cyanobacterial genus Moorea.</title>
        <authorList>
            <person name="Leao T."/>
            <person name="Castelao G."/>
            <person name="Korobeynikov A."/>
            <person name="Monroe E.A."/>
            <person name="Podell S."/>
            <person name="Glukhov E."/>
            <person name="Allen E."/>
            <person name="Gerwick W.H."/>
            <person name="Gerwick L."/>
        </authorList>
    </citation>
    <scope>NUCLEOTIDE SEQUENCE [LARGE SCALE GENOMIC DNA]</scope>
    <source>
        <strain evidence="16">PAL-8-15-08-1</strain>
    </source>
</reference>
<evidence type="ECO:0000256" key="9">
    <source>
        <dbReference type="ARBA" id="ARBA00023316"/>
    </source>
</evidence>
<dbReference type="PANTHER" id="PTHR43024">
    <property type="entry name" value="UDP-N-ACETYLMURAMOYL-TRIPEPTIDE--D-ALANYL-D-ALANINE LIGASE"/>
    <property type="match status" value="1"/>
</dbReference>
<evidence type="ECO:0000256" key="4">
    <source>
        <dbReference type="ARBA" id="ARBA00022741"/>
    </source>
</evidence>
<evidence type="ECO:0000256" key="10">
    <source>
        <dbReference type="HAMAP-Rule" id="MF_02019"/>
    </source>
</evidence>
<keyword evidence="2 10" id="KW-0436">Ligase</keyword>
<dbReference type="Pfam" id="PF08245">
    <property type="entry name" value="Mur_ligase_M"/>
    <property type="match status" value="1"/>
</dbReference>
<comment type="function">
    <text evidence="10 11">Involved in cell wall formation. Catalyzes the final step in the synthesis of UDP-N-acetylmuramoyl-pentapeptide, the precursor of murein.</text>
</comment>
<evidence type="ECO:0000259" key="14">
    <source>
        <dbReference type="Pfam" id="PF08245"/>
    </source>
</evidence>
<dbReference type="GO" id="GO:0047480">
    <property type="term" value="F:UDP-N-acetylmuramoyl-tripeptide-D-alanyl-D-alanine ligase activity"/>
    <property type="evidence" value="ECO:0007669"/>
    <property type="project" value="UniProtKB-UniRule"/>
</dbReference>
<dbReference type="Gene3D" id="3.40.1390.10">
    <property type="entry name" value="MurE/MurF, N-terminal domain"/>
    <property type="match status" value="1"/>
</dbReference>
<evidence type="ECO:0000259" key="13">
    <source>
        <dbReference type="Pfam" id="PF02875"/>
    </source>
</evidence>
<evidence type="ECO:0000256" key="7">
    <source>
        <dbReference type="ARBA" id="ARBA00022984"/>
    </source>
</evidence>
<keyword evidence="6 10" id="KW-0133">Cell shape</keyword>
<comment type="similarity">
    <text evidence="10">Belongs to the MurCDEF family. MurF subfamily.</text>
</comment>
<dbReference type="GO" id="GO:0008360">
    <property type="term" value="P:regulation of cell shape"/>
    <property type="evidence" value="ECO:0007669"/>
    <property type="project" value="UniProtKB-KW"/>
</dbReference>
<dbReference type="EMBL" id="CP017599">
    <property type="protein sequence ID" value="AOW98649.1"/>
    <property type="molecule type" value="Genomic_DNA"/>
</dbReference>
<dbReference type="Gene3D" id="3.40.1190.10">
    <property type="entry name" value="Mur-like, catalytic domain"/>
    <property type="match status" value="1"/>
</dbReference>
<dbReference type="GO" id="GO:0008766">
    <property type="term" value="F:UDP-N-acetylmuramoylalanyl-D-glutamyl-2,6-diaminopimelate-D-alanyl-D-alanine ligase activity"/>
    <property type="evidence" value="ECO:0007669"/>
    <property type="project" value="RHEA"/>
</dbReference>
<dbReference type="PANTHER" id="PTHR43024:SF1">
    <property type="entry name" value="UDP-N-ACETYLMURAMOYL-TRIPEPTIDE--D-ALANYL-D-ALANINE LIGASE"/>
    <property type="match status" value="1"/>
</dbReference>
<proteinExistence type="inferred from homology"/>
<protein>
    <recommendedName>
        <fullName evidence="10 11">UDP-N-acetylmuramoyl-tripeptide--D-alanyl-D-alanine ligase</fullName>
        <ecNumber evidence="10 11">6.3.2.10</ecNumber>
    </recommendedName>
    <alternativeName>
        <fullName evidence="10">D-alanyl-D-alanine-adding enzyme</fullName>
    </alternativeName>
</protein>
<dbReference type="InterPro" id="IPR036565">
    <property type="entry name" value="Mur-like_cat_sf"/>
</dbReference>
<dbReference type="GO" id="GO:0051301">
    <property type="term" value="P:cell division"/>
    <property type="evidence" value="ECO:0007669"/>
    <property type="project" value="UniProtKB-KW"/>
</dbReference>
<keyword evidence="3 10" id="KW-0132">Cell division</keyword>
<keyword evidence="9 10" id="KW-0961">Cell wall biogenesis/degradation</keyword>
<keyword evidence="7 10" id="KW-0573">Peptidoglycan synthesis</keyword>
<dbReference type="UniPathway" id="UPA00219"/>
<comment type="pathway">
    <text evidence="10 11">Cell wall biogenesis; peptidoglycan biosynthesis.</text>
</comment>
<feature type="binding site" evidence="10">
    <location>
        <begin position="116"/>
        <end position="122"/>
    </location>
    <ligand>
        <name>ATP</name>
        <dbReference type="ChEBI" id="CHEBI:30616"/>
    </ligand>
</feature>
<accession>A0A1D8TM07</accession>
<dbReference type="InterPro" id="IPR005863">
    <property type="entry name" value="UDP-N-AcMur_synth"/>
</dbReference>
<evidence type="ECO:0000256" key="1">
    <source>
        <dbReference type="ARBA" id="ARBA00022490"/>
    </source>
</evidence>
<dbReference type="AlphaFoldDB" id="A0A1D8TM07"/>
<evidence type="ECO:0000256" key="11">
    <source>
        <dbReference type="RuleBase" id="RU004136"/>
    </source>
</evidence>
<dbReference type="Pfam" id="PF02875">
    <property type="entry name" value="Mur_ligase_C"/>
    <property type="match status" value="1"/>
</dbReference>
<dbReference type="RefSeq" id="WP_070391156.1">
    <property type="nucleotide sequence ID" value="NZ_CP017599.1"/>
</dbReference>
<dbReference type="KEGG" id="mpro:BJP34_03585"/>
<feature type="domain" description="Mur ligase central" evidence="14">
    <location>
        <begin position="114"/>
        <end position="291"/>
    </location>
</feature>
<dbReference type="GO" id="GO:0071555">
    <property type="term" value="P:cell wall organization"/>
    <property type="evidence" value="ECO:0007669"/>
    <property type="project" value="UniProtKB-KW"/>
</dbReference>
<dbReference type="EC" id="6.3.2.10" evidence="10 11"/>
<dbReference type="GO" id="GO:0005737">
    <property type="term" value="C:cytoplasm"/>
    <property type="evidence" value="ECO:0007669"/>
    <property type="project" value="UniProtKB-SubCell"/>
</dbReference>
<feature type="domain" description="Mur ligase N-terminal catalytic" evidence="12">
    <location>
        <begin position="30"/>
        <end position="79"/>
    </location>
</feature>
<evidence type="ECO:0000313" key="15">
    <source>
        <dbReference type="EMBL" id="AOW98649.1"/>
    </source>
</evidence>
<organism evidence="15 16">
    <name type="scientific">Moorena producens PAL-8-15-08-1</name>
    <dbReference type="NCBI Taxonomy" id="1458985"/>
    <lineage>
        <taxon>Bacteria</taxon>
        <taxon>Bacillati</taxon>
        <taxon>Cyanobacteriota</taxon>
        <taxon>Cyanophyceae</taxon>
        <taxon>Coleofasciculales</taxon>
        <taxon>Coleofasciculaceae</taxon>
        <taxon>Moorena</taxon>
    </lineage>
</organism>
<dbReference type="OrthoDB" id="9801978at2"/>
<dbReference type="SUPFAM" id="SSF63418">
    <property type="entry name" value="MurE/MurF N-terminal domain"/>
    <property type="match status" value="1"/>
</dbReference>
<evidence type="ECO:0000256" key="8">
    <source>
        <dbReference type="ARBA" id="ARBA00023306"/>
    </source>
</evidence>
<feature type="domain" description="Mur ligase C-terminal" evidence="13">
    <location>
        <begin position="313"/>
        <end position="437"/>
    </location>
</feature>
<name>A0A1D8TM07_9CYAN</name>
<evidence type="ECO:0000256" key="6">
    <source>
        <dbReference type="ARBA" id="ARBA00022960"/>
    </source>
</evidence>
<dbReference type="InterPro" id="IPR035911">
    <property type="entry name" value="MurE/MurF_N"/>
</dbReference>